<keyword evidence="4" id="KW-0285">Flavoprotein</keyword>
<evidence type="ECO:0000256" key="10">
    <source>
        <dbReference type="ARBA" id="ARBA00022827"/>
    </source>
</evidence>
<evidence type="ECO:0000313" key="18">
    <source>
        <dbReference type="EMBL" id="MBB5225456.1"/>
    </source>
</evidence>
<comment type="similarity">
    <text evidence="3 14">Belongs to the pseudouridine synthase TruB family. Type 1 subfamily.</text>
</comment>
<dbReference type="InterPro" id="IPR020103">
    <property type="entry name" value="PsdUridine_synth_cat_dom_sf"/>
</dbReference>
<dbReference type="Gene3D" id="3.40.50.620">
    <property type="entry name" value="HUPs"/>
    <property type="match status" value="1"/>
</dbReference>
<dbReference type="PANTHER" id="PTHR13767:SF2">
    <property type="entry name" value="PSEUDOURIDYLATE SYNTHASE TRUB1"/>
    <property type="match status" value="1"/>
</dbReference>
<dbReference type="GO" id="GO:0005524">
    <property type="term" value="F:ATP binding"/>
    <property type="evidence" value="ECO:0007669"/>
    <property type="project" value="UniProtKB-KW"/>
</dbReference>
<evidence type="ECO:0000256" key="5">
    <source>
        <dbReference type="ARBA" id="ARBA00022643"/>
    </source>
</evidence>
<keyword evidence="10" id="KW-0274">FAD</keyword>
<name>A0A7W8G843_9SPIR</name>
<dbReference type="Pfam" id="PF16198">
    <property type="entry name" value="TruB_C_2"/>
    <property type="match status" value="1"/>
</dbReference>
<dbReference type="GO" id="GO:0003723">
    <property type="term" value="F:RNA binding"/>
    <property type="evidence" value="ECO:0007669"/>
    <property type="project" value="InterPro"/>
</dbReference>
<gene>
    <name evidence="14" type="primary">truB</name>
    <name evidence="18" type="ORF">HNP76_000800</name>
</gene>
<evidence type="ECO:0000256" key="13">
    <source>
        <dbReference type="ARBA" id="ARBA00049494"/>
    </source>
</evidence>
<evidence type="ECO:0000256" key="12">
    <source>
        <dbReference type="ARBA" id="ARBA00023235"/>
    </source>
</evidence>
<dbReference type="CDD" id="cd02064">
    <property type="entry name" value="FAD_synthetase_N"/>
    <property type="match status" value="1"/>
</dbReference>
<evidence type="ECO:0000256" key="8">
    <source>
        <dbReference type="ARBA" id="ARBA00022695"/>
    </source>
</evidence>
<proteinExistence type="inferred from homology"/>
<organism evidence="18 19">
    <name type="scientific">Treponema ruminis</name>
    <dbReference type="NCBI Taxonomy" id="744515"/>
    <lineage>
        <taxon>Bacteria</taxon>
        <taxon>Pseudomonadati</taxon>
        <taxon>Spirochaetota</taxon>
        <taxon>Spirochaetia</taxon>
        <taxon>Spirochaetales</taxon>
        <taxon>Treponemataceae</taxon>
        <taxon>Treponema</taxon>
    </lineage>
</organism>
<dbReference type="UniPathway" id="UPA00277">
    <property type="reaction ID" value="UER00407"/>
</dbReference>
<evidence type="ECO:0000256" key="14">
    <source>
        <dbReference type="HAMAP-Rule" id="MF_01080"/>
    </source>
</evidence>
<keyword evidence="7 14" id="KW-0819">tRNA processing</keyword>
<dbReference type="HAMAP" id="MF_01080">
    <property type="entry name" value="TruB_bact"/>
    <property type="match status" value="1"/>
</dbReference>
<evidence type="ECO:0000259" key="16">
    <source>
        <dbReference type="Pfam" id="PF06574"/>
    </source>
</evidence>
<evidence type="ECO:0000256" key="2">
    <source>
        <dbReference type="ARBA" id="ARBA00004726"/>
    </source>
</evidence>
<evidence type="ECO:0000256" key="11">
    <source>
        <dbReference type="ARBA" id="ARBA00022840"/>
    </source>
</evidence>
<dbReference type="RefSeq" id="WP_184657748.1">
    <property type="nucleotide sequence ID" value="NZ_CP031518.1"/>
</dbReference>
<comment type="caution">
    <text evidence="18">The sequence shown here is derived from an EMBL/GenBank/DDBJ whole genome shotgun (WGS) entry which is preliminary data.</text>
</comment>
<evidence type="ECO:0000259" key="17">
    <source>
        <dbReference type="Pfam" id="PF16198"/>
    </source>
</evidence>
<keyword evidence="12 14" id="KW-0413">Isomerase</keyword>
<dbReference type="EC" id="5.4.99.25" evidence="14"/>
<dbReference type="Proteomes" id="UP000518887">
    <property type="component" value="Unassembled WGS sequence"/>
</dbReference>
<dbReference type="GO" id="GO:0003919">
    <property type="term" value="F:FMN adenylyltransferase activity"/>
    <property type="evidence" value="ECO:0007669"/>
    <property type="project" value="UniProtKB-EC"/>
</dbReference>
<dbReference type="GO" id="GO:0006747">
    <property type="term" value="P:FAD biosynthetic process"/>
    <property type="evidence" value="ECO:0007669"/>
    <property type="project" value="UniProtKB-UniPathway"/>
</dbReference>
<keyword evidence="6" id="KW-0808">Transferase</keyword>
<reference evidence="18 19" key="1">
    <citation type="submission" date="2020-08" db="EMBL/GenBank/DDBJ databases">
        <title>Genomic Encyclopedia of Type Strains, Phase IV (KMG-IV): sequencing the most valuable type-strain genomes for metagenomic binning, comparative biology and taxonomic classification.</title>
        <authorList>
            <person name="Goeker M."/>
        </authorList>
    </citation>
    <scope>NUCLEOTIDE SEQUENCE [LARGE SCALE GENOMIC DNA]</scope>
    <source>
        <strain evidence="18 19">DSM 103462</strain>
    </source>
</reference>
<evidence type="ECO:0000256" key="1">
    <source>
        <dbReference type="ARBA" id="ARBA00000385"/>
    </source>
</evidence>
<dbReference type="InterPro" id="IPR014729">
    <property type="entry name" value="Rossmann-like_a/b/a_fold"/>
</dbReference>
<dbReference type="Pfam" id="PF06574">
    <property type="entry name" value="FAD_syn"/>
    <property type="match status" value="1"/>
</dbReference>
<dbReference type="NCBIfam" id="TIGR00431">
    <property type="entry name" value="TruB"/>
    <property type="match status" value="1"/>
</dbReference>
<dbReference type="GO" id="GO:0031119">
    <property type="term" value="P:tRNA pseudouridine synthesis"/>
    <property type="evidence" value="ECO:0007669"/>
    <property type="project" value="UniProtKB-UniRule"/>
</dbReference>
<dbReference type="CDD" id="cd02573">
    <property type="entry name" value="PseudoU_synth_EcTruB"/>
    <property type="match status" value="1"/>
</dbReference>
<dbReference type="InterPro" id="IPR002501">
    <property type="entry name" value="PsdUridine_synth_N"/>
</dbReference>
<keyword evidence="11" id="KW-0067">ATP-binding</keyword>
<dbReference type="GO" id="GO:1990481">
    <property type="term" value="P:mRNA pseudouridine synthesis"/>
    <property type="evidence" value="ECO:0007669"/>
    <property type="project" value="TreeGrafter"/>
</dbReference>
<dbReference type="PANTHER" id="PTHR13767">
    <property type="entry name" value="TRNA-PSEUDOURIDINE SYNTHASE"/>
    <property type="match status" value="1"/>
</dbReference>
<dbReference type="Pfam" id="PF01509">
    <property type="entry name" value="TruB_N"/>
    <property type="match status" value="1"/>
</dbReference>
<evidence type="ECO:0000256" key="7">
    <source>
        <dbReference type="ARBA" id="ARBA00022694"/>
    </source>
</evidence>
<dbReference type="InterPro" id="IPR032819">
    <property type="entry name" value="TruB_C"/>
</dbReference>
<feature type="domain" description="Pseudouridine synthase II N-terminal" evidence="15">
    <location>
        <begin position="33"/>
        <end position="179"/>
    </location>
</feature>
<keyword evidence="5" id="KW-0288">FMN</keyword>
<protein>
    <recommendedName>
        <fullName evidence="14">tRNA pseudouridine synthase B</fullName>
        <ecNumber evidence="14">5.4.99.25</ecNumber>
    </recommendedName>
    <alternativeName>
        <fullName evidence="14">tRNA pseudouridine(55) synthase</fullName>
        <shortName evidence="14">Psi55 synthase</shortName>
    </alternativeName>
    <alternativeName>
        <fullName evidence="14">tRNA pseudouridylate synthase</fullName>
    </alternativeName>
    <alternativeName>
        <fullName evidence="14">tRNA-uridine isomerase</fullName>
    </alternativeName>
</protein>
<dbReference type="InterPro" id="IPR015864">
    <property type="entry name" value="FAD_synthase"/>
</dbReference>
<evidence type="ECO:0000256" key="6">
    <source>
        <dbReference type="ARBA" id="ARBA00022679"/>
    </source>
</evidence>
<keyword evidence="19" id="KW-1185">Reference proteome</keyword>
<evidence type="ECO:0000256" key="4">
    <source>
        <dbReference type="ARBA" id="ARBA00022630"/>
    </source>
</evidence>
<evidence type="ECO:0000256" key="9">
    <source>
        <dbReference type="ARBA" id="ARBA00022741"/>
    </source>
</evidence>
<dbReference type="SUPFAM" id="SSF52374">
    <property type="entry name" value="Nucleotidylyl transferase"/>
    <property type="match status" value="1"/>
</dbReference>
<comment type="pathway">
    <text evidence="2">Cofactor biosynthesis; FAD biosynthesis; FAD from FMN: step 1/1.</text>
</comment>
<comment type="catalytic activity">
    <reaction evidence="1 14">
        <text>uridine(55) in tRNA = pseudouridine(55) in tRNA</text>
        <dbReference type="Rhea" id="RHEA:42532"/>
        <dbReference type="Rhea" id="RHEA-COMP:10101"/>
        <dbReference type="Rhea" id="RHEA-COMP:10102"/>
        <dbReference type="ChEBI" id="CHEBI:65314"/>
        <dbReference type="ChEBI" id="CHEBI:65315"/>
        <dbReference type="EC" id="5.4.99.25"/>
    </reaction>
</comment>
<comment type="catalytic activity">
    <reaction evidence="13">
        <text>FMN + ATP + H(+) = FAD + diphosphate</text>
        <dbReference type="Rhea" id="RHEA:17237"/>
        <dbReference type="ChEBI" id="CHEBI:15378"/>
        <dbReference type="ChEBI" id="CHEBI:30616"/>
        <dbReference type="ChEBI" id="CHEBI:33019"/>
        <dbReference type="ChEBI" id="CHEBI:57692"/>
        <dbReference type="ChEBI" id="CHEBI:58210"/>
        <dbReference type="EC" id="2.7.7.2"/>
    </reaction>
</comment>
<evidence type="ECO:0000259" key="15">
    <source>
        <dbReference type="Pfam" id="PF01509"/>
    </source>
</evidence>
<evidence type="ECO:0000256" key="3">
    <source>
        <dbReference type="ARBA" id="ARBA00005642"/>
    </source>
</evidence>
<sequence>MKKNKNSDSGLSGIVLLAKQAGLTSFSSLSSVKRALSTTKVGHTGTLDSFADGLLVVLVGKLTHLVPHITNFDKTYIALVEFGSETDTLDPTGQVIKTGKIPSREEVEAVLPQFLGEIDQVPPAYSALHVDGKRASDLMREGKAVELKARKITISSIKLLDFYDNFARIEISCSKGTYIRSLARDIASACGSVAHLKELKRTRVGPFKLEDAVGADCSPKNPADDEKLYSQIRSHLLDMDMDLARLCGMDTAVLAHRYINDFNNGRPLKAKMFVHDLNSENVKNEVAVFYDDGKFGGVITKKADGNKFLLNYGFVIHYPEQKMKIFSWDQVVNGKFPEELKNAGTAITIGSFDGSHLGHRAIFDSVIAQKENKLVPGVLTFTRSLRGYKNPQSYEGDVVSLSQKIENLTEQGFAFAIVIDFSSEFGRIEGRDFLNVLVQNCGLKYLAEGSDFHCGYKGLVGMEEIKNIAADLDFAVQTIDSVIFEGEKVSSSRIRTCVLERQFHQAQKMLLKNFELDCTGFNWHKQGKNQIYAAKKGAQLLPPEGTYKTIVSFYDFSQKSGEAQNYRAANSDCTLEDGNLRLAFSDNLISGFVRSIQFL</sequence>
<evidence type="ECO:0000313" key="19">
    <source>
        <dbReference type="Proteomes" id="UP000518887"/>
    </source>
</evidence>
<comment type="function">
    <text evidence="14">Responsible for synthesis of pseudouridine from uracil-55 in the psi GC loop of transfer RNAs.</text>
</comment>
<dbReference type="InterPro" id="IPR014780">
    <property type="entry name" value="tRNA_psdUridine_synth_TruB"/>
</dbReference>
<feature type="domain" description="FAD synthetase" evidence="16">
    <location>
        <begin position="341"/>
        <end position="493"/>
    </location>
</feature>
<feature type="domain" description="tRNA pseudouridylate synthase B C-terminal" evidence="17">
    <location>
        <begin position="180"/>
        <end position="240"/>
    </location>
</feature>
<dbReference type="GO" id="GO:0160148">
    <property type="term" value="F:tRNA pseudouridine(55) synthase activity"/>
    <property type="evidence" value="ECO:0007669"/>
    <property type="project" value="UniProtKB-EC"/>
</dbReference>
<dbReference type="AlphaFoldDB" id="A0A7W8G843"/>
<keyword evidence="8" id="KW-0548">Nucleotidyltransferase</keyword>
<dbReference type="GO" id="GO:0009231">
    <property type="term" value="P:riboflavin biosynthetic process"/>
    <property type="evidence" value="ECO:0007669"/>
    <property type="project" value="InterPro"/>
</dbReference>
<accession>A0A7W8G843</accession>
<dbReference type="SUPFAM" id="SSF55120">
    <property type="entry name" value="Pseudouridine synthase"/>
    <property type="match status" value="1"/>
</dbReference>
<dbReference type="EMBL" id="JACHFQ010000002">
    <property type="protein sequence ID" value="MBB5225456.1"/>
    <property type="molecule type" value="Genomic_DNA"/>
</dbReference>
<feature type="active site" description="Nucleophile" evidence="14">
    <location>
        <position position="48"/>
    </location>
</feature>
<dbReference type="Gene3D" id="3.30.2350.10">
    <property type="entry name" value="Pseudouridine synthase"/>
    <property type="match status" value="1"/>
</dbReference>
<keyword evidence="9" id="KW-0547">Nucleotide-binding</keyword>